<sequence length="114" mass="12428">MTTHSGSRLLRVGVRRWPGQVTDTGRAMTRTPYGGDPGSGPVPRAAAWPPHVARPVHRTPSHAADLRERAGRWRGGEASRGRKTRGRGRFPALRTPAIQPTARAVWVLDLPRSG</sequence>
<feature type="region of interest" description="Disordered" evidence="1">
    <location>
        <begin position="1"/>
        <end position="95"/>
    </location>
</feature>
<feature type="compositionally biased region" description="Basic and acidic residues" evidence="1">
    <location>
        <begin position="64"/>
        <end position="80"/>
    </location>
</feature>
<organism evidence="2 3">
    <name type="scientific">Streptomyces yatensis</name>
    <dbReference type="NCBI Taxonomy" id="155177"/>
    <lineage>
        <taxon>Bacteria</taxon>
        <taxon>Bacillati</taxon>
        <taxon>Actinomycetota</taxon>
        <taxon>Actinomycetes</taxon>
        <taxon>Kitasatosporales</taxon>
        <taxon>Streptomycetaceae</taxon>
        <taxon>Streptomyces</taxon>
        <taxon>Streptomyces violaceusniger group</taxon>
    </lineage>
</organism>
<name>A0ABN2HSH2_9ACTN</name>
<evidence type="ECO:0000313" key="3">
    <source>
        <dbReference type="Proteomes" id="UP001499947"/>
    </source>
</evidence>
<accession>A0ABN2HSH2</accession>
<comment type="caution">
    <text evidence="2">The sequence shown here is derived from an EMBL/GenBank/DDBJ whole genome shotgun (WGS) entry which is preliminary data.</text>
</comment>
<keyword evidence="3" id="KW-1185">Reference proteome</keyword>
<gene>
    <name evidence="2" type="ORF">GCM10009680_35490</name>
</gene>
<evidence type="ECO:0000256" key="1">
    <source>
        <dbReference type="SAM" id="MobiDB-lite"/>
    </source>
</evidence>
<dbReference type="EMBL" id="BAAALR010000045">
    <property type="protein sequence ID" value="GAA1692773.1"/>
    <property type="molecule type" value="Genomic_DNA"/>
</dbReference>
<protein>
    <submittedName>
        <fullName evidence="2">Uncharacterized protein</fullName>
    </submittedName>
</protein>
<proteinExistence type="predicted"/>
<dbReference type="Proteomes" id="UP001499947">
    <property type="component" value="Unassembled WGS sequence"/>
</dbReference>
<evidence type="ECO:0000313" key="2">
    <source>
        <dbReference type="EMBL" id="GAA1692773.1"/>
    </source>
</evidence>
<reference evidence="2 3" key="1">
    <citation type="journal article" date="2019" name="Int. J. Syst. Evol. Microbiol.">
        <title>The Global Catalogue of Microorganisms (GCM) 10K type strain sequencing project: providing services to taxonomists for standard genome sequencing and annotation.</title>
        <authorList>
            <consortium name="The Broad Institute Genomics Platform"/>
            <consortium name="The Broad Institute Genome Sequencing Center for Infectious Disease"/>
            <person name="Wu L."/>
            <person name="Ma J."/>
        </authorList>
    </citation>
    <scope>NUCLEOTIDE SEQUENCE [LARGE SCALE GENOMIC DNA]</scope>
    <source>
        <strain evidence="2 3">JCM 13244</strain>
    </source>
</reference>